<dbReference type="OrthoDB" id="10337100at2759"/>
<feature type="region of interest" description="Disordered" evidence="1">
    <location>
        <begin position="193"/>
        <end position="219"/>
    </location>
</feature>
<feature type="compositionally biased region" description="Basic residues" evidence="1">
    <location>
        <begin position="60"/>
        <end position="70"/>
    </location>
</feature>
<accession>A0A8H7ASQ2</accession>
<dbReference type="EMBL" id="JAACFV010000030">
    <property type="protein sequence ID" value="KAF7510455.1"/>
    <property type="molecule type" value="Genomic_DNA"/>
</dbReference>
<feature type="region of interest" description="Disordered" evidence="1">
    <location>
        <begin position="266"/>
        <end position="325"/>
    </location>
</feature>
<reference evidence="2" key="1">
    <citation type="submission" date="2020-02" db="EMBL/GenBank/DDBJ databases">
        <authorList>
            <person name="Palmer J.M."/>
        </authorList>
    </citation>
    <scope>NUCLEOTIDE SEQUENCE</scope>
    <source>
        <strain evidence="2">EPUS1.4</strain>
        <tissue evidence="2">Thallus</tissue>
    </source>
</reference>
<feature type="region of interest" description="Disordered" evidence="1">
    <location>
        <begin position="722"/>
        <end position="744"/>
    </location>
</feature>
<feature type="compositionally biased region" description="Polar residues" evidence="1">
    <location>
        <begin position="839"/>
        <end position="848"/>
    </location>
</feature>
<dbReference type="AlphaFoldDB" id="A0A8H7ASQ2"/>
<keyword evidence="3" id="KW-1185">Reference proteome</keyword>
<feature type="compositionally biased region" description="Polar residues" evidence="1">
    <location>
        <begin position="82"/>
        <end position="130"/>
    </location>
</feature>
<proteinExistence type="predicted"/>
<evidence type="ECO:0000256" key="1">
    <source>
        <dbReference type="SAM" id="MobiDB-lite"/>
    </source>
</evidence>
<comment type="caution">
    <text evidence="2">The sequence shown here is derived from an EMBL/GenBank/DDBJ whole genome shotgun (WGS) entry which is preliminary data.</text>
</comment>
<feature type="region of interest" description="Disordered" evidence="1">
    <location>
        <begin position="835"/>
        <end position="854"/>
    </location>
</feature>
<feature type="region of interest" description="Disordered" evidence="1">
    <location>
        <begin position="403"/>
        <end position="444"/>
    </location>
</feature>
<gene>
    <name evidence="2" type="ORF">GJ744_006734</name>
</gene>
<feature type="compositionally biased region" description="Basic and acidic residues" evidence="1">
    <location>
        <begin position="962"/>
        <end position="974"/>
    </location>
</feature>
<feature type="compositionally biased region" description="Polar residues" evidence="1">
    <location>
        <begin position="910"/>
        <end position="936"/>
    </location>
</feature>
<protein>
    <submittedName>
        <fullName evidence="2">Uncharacterized protein</fullName>
    </submittedName>
</protein>
<name>A0A8H7ASQ2_9EURO</name>
<evidence type="ECO:0000313" key="3">
    <source>
        <dbReference type="Proteomes" id="UP000606974"/>
    </source>
</evidence>
<evidence type="ECO:0000313" key="2">
    <source>
        <dbReference type="EMBL" id="KAF7510455.1"/>
    </source>
</evidence>
<feature type="compositionally biased region" description="Basic and acidic residues" evidence="1">
    <location>
        <begin position="198"/>
        <end position="209"/>
    </location>
</feature>
<organism evidence="2 3">
    <name type="scientific">Endocarpon pusillum</name>
    <dbReference type="NCBI Taxonomy" id="364733"/>
    <lineage>
        <taxon>Eukaryota</taxon>
        <taxon>Fungi</taxon>
        <taxon>Dikarya</taxon>
        <taxon>Ascomycota</taxon>
        <taxon>Pezizomycotina</taxon>
        <taxon>Eurotiomycetes</taxon>
        <taxon>Chaetothyriomycetidae</taxon>
        <taxon>Verrucariales</taxon>
        <taxon>Verrucariaceae</taxon>
        <taxon>Endocarpon</taxon>
    </lineage>
</organism>
<feature type="region of interest" description="Disordered" evidence="1">
    <location>
        <begin position="530"/>
        <end position="673"/>
    </location>
</feature>
<feature type="region of interest" description="Disordered" evidence="1">
    <location>
        <begin position="890"/>
        <end position="974"/>
    </location>
</feature>
<feature type="compositionally biased region" description="Low complexity" evidence="1">
    <location>
        <begin position="661"/>
        <end position="673"/>
    </location>
</feature>
<dbReference type="Proteomes" id="UP000606974">
    <property type="component" value="Unassembled WGS sequence"/>
</dbReference>
<sequence length="974" mass="104127">MESGFKRFFLHKHKSSKSKLDLTNTPPPNTFLQTARYDEFAAGPAPTVGARPIKPSQQGMRRKSFSHLRAKSVGSREARQLVYSNSDARPRTAPNTQPPLLSGLEPSNSSYQSGVSQNEMLARSGSMQTPPNVPELPKASAEMRRPKYSDLLQAAVFASKTRLPSEAKRASFDLYNESIASRNSRYAEPPAISKNKGVVRDPPTHRDKSAPLTDSVDTHRASFGAMRASRDAKTRTTHAAVGRAGTGMLQASAAKVNDILPAATANTAEGGGRLKPGFGSPQDMVPPLTPSESRRSKRKSIRQTNLSSQLAPALPGEPAPSVPLLDPSARLAARKRSKTLPDPARQDNVPDWRRIGKPAIFTLKPFEAGVGDLAAAGSTLDSSISPAGSSTQPNIAIEDLVSTPQPLGVTSADVPPRVSSNRSRRKRDKDKDHSRDLVGGPRNKVSEVVLRVRSVSQEKATPSRKLMDLTVDGPARKAEDVNQNDYDNGREETVAQKADPLQALRASVVSANSYLHSGGDDVMLEQVLHHHPSQSQPQHEIDRYPSTPGDVHLGGAQTDKKDETCPAGDSHSPTGTTALNPALQPSALHLDVAPSDSGPAKSPLKPSAANASPRVSQHEPALGRTSLPISTHRETSFSSEDILPRAEADTTQHPPSTQAIAQAPSTNSPSNNNSAAVLQRYEDITPSNSIEDRVPGPPAILTRDFAPSRVPPRGRAGGVIGGPQSTVAHGLYPQKPEQHRSSRRGDSIHIGQVELGSQISELDRSFAAKKQAAAEALLKLQALMAMPTWDETSTIDSLRESTNMLSHWRNLSIEDGSPVAPSDIFKKVKIPIRSPPLSRHSTLSSQQGRGVRENGERAMNGIAEGTWTALPNADVGKVSSSQVHGEYVITSTAPSESSEQSQSKRRGRSDTASSQAKGSHSRMGSTVSAMSGTSAHSLPYHMVPARSSSMRDSDSSAGDVGESPKFHGGELGWH</sequence>
<feature type="region of interest" description="Disordered" evidence="1">
    <location>
        <begin position="42"/>
        <end position="137"/>
    </location>
</feature>
<feature type="compositionally biased region" description="Polar residues" evidence="1">
    <location>
        <begin position="651"/>
        <end position="660"/>
    </location>
</feature>